<organism evidence="1 2">
    <name type="scientific">Snodgrassella alvi SCGC AB-598-J21</name>
    <dbReference type="NCBI Taxonomy" id="1385367"/>
    <lineage>
        <taxon>Bacteria</taxon>
        <taxon>Pseudomonadati</taxon>
        <taxon>Pseudomonadota</taxon>
        <taxon>Betaproteobacteria</taxon>
        <taxon>Neisseriales</taxon>
        <taxon>Neisseriaceae</taxon>
        <taxon>Snodgrassella</taxon>
    </lineage>
</organism>
<reference evidence="1 2" key="1">
    <citation type="journal article" date="2014" name="PLoS Genet.">
        <title>Hidden diversity in honey bee gut symbionts detected by single-cell genomics.</title>
        <authorList>
            <person name="Engel P."/>
            <person name="Stepanauskas R."/>
            <person name="Moran N."/>
        </authorList>
    </citation>
    <scope>NUCLEOTIDE SEQUENCE [LARGE SCALE GENOMIC DNA]</scope>
    <source>
        <strain evidence="1 2">SCGC AB-598-J21</strain>
    </source>
</reference>
<comment type="caution">
    <text evidence="1">The sequence shown here is derived from an EMBL/GenBank/DDBJ whole genome shotgun (WGS) entry which is preliminary data.</text>
</comment>
<dbReference type="EMBL" id="AVQL01000438">
    <property type="protein sequence ID" value="KEQ01028.1"/>
    <property type="molecule type" value="Genomic_DNA"/>
</dbReference>
<accession>A0A074V6G7</accession>
<sequence length="41" mass="4489">MDVNCVFMAFFCKFDTQLIMPAGCCCVLPVAQSAPVLDECK</sequence>
<dbReference type="AlphaFoldDB" id="A0A074V6G7"/>
<name>A0A074V6G7_9NEIS</name>
<protein>
    <submittedName>
        <fullName evidence="1">Uncharacterized protein</fullName>
    </submittedName>
</protein>
<evidence type="ECO:0000313" key="2">
    <source>
        <dbReference type="Proteomes" id="UP000027644"/>
    </source>
</evidence>
<gene>
    <name evidence="1" type="ORF">SASC598J21_011790</name>
</gene>
<evidence type="ECO:0000313" key="1">
    <source>
        <dbReference type="EMBL" id="KEQ01028.1"/>
    </source>
</evidence>
<proteinExistence type="predicted"/>
<dbReference type="Proteomes" id="UP000027644">
    <property type="component" value="Unassembled WGS sequence"/>
</dbReference>